<reference evidence="1" key="1">
    <citation type="journal article" date="2021" name="New Phytol.">
        <title>Evolutionary innovations through gain and loss of genes in the ectomycorrhizal Boletales.</title>
        <authorList>
            <person name="Wu G."/>
            <person name="Miyauchi S."/>
            <person name="Morin E."/>
            <person name="Kuo A."/>
            <person name="Drula E."/>
            <person name="Varga T."/>
            <person name="Kohler A."/>
            <person name="Feng B."/>
            <person name="Cao Y."/>
            <person name="Lipzen A."/>
            <person name="Daum C."/>
            <person name="Hundley H."/>
            <person name="Pangilinan J."/>
            <person name="Johnson J."/>
            <person name="Barry K."/>
            <person name="LaButti K."/>
            <person name="Ng V."/>
            <person name="Ahrendt S."/>
            <person name="Min B."/>
            <person name="Choi I.G."/>
            <person name="Park H."/>
            <person name="Plett J.M."/>
            <person name="Magnuson J."/>
            <person name="Spatafora J.W."/>
            <person name="Nagy L.G."/>
            <person name="Henrissat B."/>
            <person name="Grigoriev I.V."/>
            <person name="Yang Z.L."/>
            <person name="Xu J."/>
            <person name="Martin F.M."/>
        </authorList>
    </citation>
    <scope>NUCLEOTIDE SEQUENCE</scope>
    <source>
        <strain evidence="1">ATCC 28755</strain>
    </source>
</reference>
<sequence>MSGEVTCYPIVFENTSEPPSIQELRATLEKSSDKDKIDTLWRIIVSMINGNPPYILPSRDKSSKRLLHLYWEVHRYDENGRLKQKVILVVYVPAKLSLQHPDEYICGATPRFLQKISKDAEFLEHLIPICRSYLEHRHSYVRKDARFVVHTIYREHEHLNPGVPELMRTPHSLHSVRCRRLLNG</sequence>
<gene>
    <name evidence="1" type="ORF">BJ138DRAFT_1017206</name>
</gene>
<organism evidence="1 2">
    <name type="scientific">Hygrophoropsis aurantiaca</name>
    <dbReference type="NCBI Taxonomy" id="72124"/>
    <lineage>
        <taxon>Eukaryota</taxon>
        <taxon>Fungi</taxon>
        <taxon>Dikarya</taxon>
        <taxon>Basidiomycota</taxon>
        <taxon>Agaricomycotina</taxon>
        <taxon>Agaricomycetes</taxon>
        <taxon>Agaricomycetidae</taxon>
        <taxon>Boletales</taxon>
        <taxon>Coniophorineae</taxon>
        <taxon>Hygrophoropsidaceae</taxon>
        <taxon>Hygrophoropsis</taxon>
    </lineage>
</organism>
<comment type="caution">
    <text evidence="1">The sequence shown here is derived from an EMBL/GenBank/DDBJ whole genome shotgun (WGS) entry which is preliminary data.</text>
</comment>
<evidence type="ECO:0000313" key="2">
    <source>
        <dbReference type="Proteomes" id="UP000790377"/>
    </source>
</evidence>
<keyword evidence="2" id="KW-1185">Reference proteome</keyword>
<accession>A0ACB7ZYJ5</accession>
<protein>
    <submittedName>
        <fullName evidence="1">Adaptin</fullName>
    </submittedName>
</protein>
<evidence type="ECO:0000313" key="1">
    <source>
        <dbReference type="EMBL" id="KAH7905808.1"/>
    </source>
</evidence>
<dbReference type="Proteomes" id="UP000790377">
    <property type="component" value="Unassembled WGS sequence"/>
</dbReference>
<dbReference type="EMBL" id="MU268120">
    <property type="protein sequence ID" value="KAH7905808.1"/>
    <property type="molecule type" value="Genomic_DNA"/>
</dbReference>
<proteinExistence type="predicted"/>
<name>A0ACB7ZYJ5_9AGAM</name>